<dbReference type="Gene3D" id="2.40.230.10">
    <property type="entry name" value="Phospholipase A1"/>
    <property type="match status" value="1"/>
</dbReference>
<keyword evidence="13" id="KW-0378">Hydrolase</keyword>
<keyword evidence="17" id="KW-0472">Membrane</keyword>
<keyword evidence="11" id="KW-0479">Metal-binding</keyword>
<comment type="cofactor">
    <cofactor evidence="3">
        <name>Ca(2+)</name>
        <dbReference type="ChEBI" id="CHEBI:29108"/>
    </cofactor>
</comment>
<dbReference type="GO" id="GO:0009279">
    <property type="term" value="C:cell outer membrane"/>
    <property type="evidence" value="ECO:0007669"/>
    <property type="project" value="UniProtKB-SubCell"/>
</dbReference>
<dbReference type="SUPFAM" id="SSF56931">
    <property type="entry name" value="Outer membrane phospholipase A (OMPLA)"/>
    <property type="match status" value="1"/>
</dbReference>
<keyword evidence="18" id="KW-0998">Cell outer membrane</keyword>
<dbReference type="GO" id="GO:0016042">
    <property type="term" value="P:lipid catabolic process"/>
    <property type="evidence" value="ECO:0007669"/>
    <property type="project" value="UniProtKB-KW"/>
</dbReference>
<evidence type="ECO:0000256" key="12">
    <source>
        <dbReference type="ARBA" id="ARBA00022729"/>
    </source>
</evidence>
<dbReference type="InterPro" id="IPR036541">
    <property type="entry name" value="PLipase_A1_sf"/>
</dbReference>
<comment type="caution">
    <text evidence="20">The sequence shown here is derived from an EMBL/GenBank/DDBJ whole genome shotgun (WGS) entry which is preliminary data.</text>
</comment>
<evidence type="ECO:0000256" key="16">
    <source>
        <dbReference type="ARBA" id="ARBA00023098"/>
    </source>
</evidence>
<evidence type="ECO:0000256" key="14">
    <source>
        <dbReference type="ARBA" id="ARBA00022837"/>
    </source>
</evidence>
<comment type="subunit">
    <text evidence="6">Homodimer; dimerization is reversible, and the dimeric form is the active one.</text>
</comment>
<comment type="similarity">
    <text evidence="5">Belongs to the phospholipase A1 family.</text>
</comment>
<dbReference type="CDD" id="cd00541">
    <property type="entry name" value="OMPLA"/>
    <property type="match status" value="1"/>
</dbReference>
<sequence>MKTPSFFALLLPLAFSFTPLVEADDKLNQCLLTQLSTADDTLSVGEIRQLCDSTITQNTIENAAPSSTEPADVTITENGLETEDKSAITRRLFLEKKEAKNPFVLLPHKPNYIILSNNMASPNETPFEAAYPDDNVHLQPWETKFQISLKLPVAYDLFNGRADAYVAYTNRSFWQQFNKNSSSPFRESDHEPEAWLSFKTGYELFGIKNSLIRTGVVHQSNGQAGSLSRSWNRIYTDFVFEHNDWYYSFKPWYRIPDSSSDDDNPDIEEYMGNFEFGAVYKLDNHSFDVMLRNNLNFSDNYGAVQVGWSFPLTDRVKGYVQWFNGYGESLIDYDAHSNSIGFGIQLTDWL</sequence>
<proteinExistence type="inferred from homology"/>
<keyword evidence="16" id="KW-0443">Lipid metabolism</keyword>
<dbReference type="GO" id="GO:0005509">
    <property type="term" value="F:calcium ion binding"/>
    <property type="evidence" value="ECO:0007669"/>
    <property type="project" value="TreeGrafter"/>
</dbReference>
<protein>
    <recommendedName>
        <fullName evidence="19">Phosphatidylcholine 1-acylhydrolase</fullName>
        <ecNumber evidence="7">3.1.1.32</ecNumber>
        <ecNumber evidence="8">3.1.1.4</ecNumber>
    </recommendedName>
</protein>
<organism evidence="20">
    <name type="scientific">marine sediment metagenome</name>
    <dbReference type="NCBI Taxonomy" id="412755"/>
    <lineage>
        <taxon>unclassified sequences</taxon>
        <taxon>metagenomes</taxon>
        <taxon>ecological metagenomes</taxon>
    </lineage>
</organism>
<dbReference type="EC" id="3.1.1.32" evidence="7"/>
<evidence type="ECO:0000256" key="5">
    <source>
        <dbReference type="ARBA" id="ARBA00010525"/>
    </source>
</evidence>
<dbReference type="PRINTS" id="PR01486">
    <property type="entry name" value="PHPHLIPASEA1"/>
</dbReference>
<evidence type="ECO:0000256" key="4">
    <source>
        <dbReference type="ARBA" id="ARBA00004571"/>
    </source>
</evidence>
<dbReference type="Pfam" id="PF02253">
    <property type="entry name" value="PLA1"/>
    <property type="match status" value="1"/>
</dbReference>
<evidence type="ECO:0000256" key="3">
    <source>
        <dbReference type="ARBA" id="ARBA00001913"/>
    </source>
</evidence>
<evidence type="ECO:0000256" key="19">
    <source>
        <dbReference type="ARBA" id="ARBA00032375"/>
    </source>
</evidence>
<comment type="subcellular location">
    <subcellularLocation>
        <location evidence="4">Cell outer membrane</location>
        <topology evidence="4">Multi-pass membrane protein</topology>
    </subcellularLocation>
</comment>
<evidence type="ECO:0000256" key="9">
    <source>
        <dbReference type="ARBA" id="ARBA00022452"/>
    </source>
</evidence>
<gene>
    <name evidence="20" type="ORF">LCGC14_1837720</name>
</gene>
<evidence type="ECO:0000256" key="8">
    <source>
        <dbReference type="ARBA" id="ARBA00013278"/>
    </source>
</evidence>
<evidence type="ECO:0000256" key="18">
    <source>
        <dbReference type="ARBA" id="ARBA00023237"/>
    </source>
</evidence>
<evidence type="ECO:0000256" key="10">
    <source>
        <dbReference type="ARBA" id="ARBA00022692"/>
    </source>
</evidence>
<dbReference type="PANTHER" id="PTHR40457">
    <property type="entry name" value="PHOSPHOLIPASE A1"/>
    <property type="match status" value="1"/>
</dbReference>
<dbReference type="GO" id="GO:0008970">
    <property type="term" value="F:phospholipase A1 activity"/>
    <property type="evidence" value="ECO:0007669"/>
    <property type="project" value="UniProtKB-EC"/>
</dbReference>
<evidence type="ECO:0000256" key="1">
    <source>
        <dbReference type="ARBA" id="ARBA00000111"/>
    </source>
</evidence>
<dbReference type="PANTHER" id="PTHR40457:SF1">
    <property type="entry name" value="PHOSPHOLIPASE A1"/>
    <property type="match status" value="1"/>
</dbReference>
<dbReference type="EMBL" id="LAZR01018248">
    <property type="protein sequence ID" value="KKL97112.1"/>
    <property type="molecule type" value="Genomic_DNA"/>
</dbReference>
<evidence type="ECO:0000256" key="6">
    <source>
        <dbReference type="ARBA" id="ARBA00011702"/>
    </source>
</evidence>
<accession>A0A0F9JDJ6</accession>
<evidence type="ECO:0000256" key="7">
    <source>
        <dbReference type="ARBA" id="ARBA00013179"/>
    </source>
</evidence>
<dbReference type="EC" id="3.1.1.4" evidence="8"/>
<dbReference type="GO" id="GO:0004623">
    <property type="term" value="F:phospholipase A2 activity"/>
    <property type="evidence" value="ECO:0007669"/>
    <property type="project" value="UniProtKB-EC"/>
</dbReference>
<evidence type="ECO:0000256" key="13">
    <source>
        <dbReference type="ARBA" id="ARBA00022801"/>
    </source>
</evidence>
<keyword evidence="10" id="KW-0812">Transmembrane</keyword>
<comment type="catalytic activity">
    <reaction evidence="2">
        <text>a 1,2-diacyl-sn-glycero-3-phosphocholine + H2O = a 1-acyl-sn-glycero-3-phosphocholine + a fatty acid + H(+)</text>
        <dbReference type="Rhea" id="RHEA:15801"/>
        <dbReference type="ChEBI" id="CHEBI:15377"/>
        <dbReference type="ChEBI" id="CHEBI:15378"/>
        <dbReference type="ChEBI" id="CHEBI:28868"/>
        <dbReference type="ChEBI" id="CHEBI:57643"/>
        <dbReference type="ChEBI" id="CHEBI:58168"/>
        <dbReference type="EC" id="3.1.1.4"/>
    </reaction>
</comment>
<evidence type="ECO:0000256" key="2">
    <source>
        <dbReference type="ARBA" id="ARBA00001604"/>
    </source>
</evidence>
<comment type="catalytic activity">
    <reaction evidence="1">
        <text>a 1,2-diacyl-sn-glycero-3-phosphocholine + H2O = a 2-acyl-sn-glycero-3-phosphocholine + a fatty acid + H(+)</text>
        <dbReference type="Rhea" id="RHEA:18689"/>
        <dbReference type="ChEBI" id="CHEBI:15377"/>
        <dbReference type="ChEBI" id="CHEBI:15378"/>
        <dbReference type="ChEBI" id="CHEBI:28868"/>
        <dbReference type="ChEBI" id="CHEBI:57643"/>
        <dbReference type="ChEBI" id="CHEBI:57875"/>
        <dbReference type="EC" id="3.1.1.32"/>
    </reaction>
</comment>
<keyword evidence="15" id="KW-0442">Lipid degradation</keyword>
<dbReference type="AlphaFoldDB" id="A0A0F9JDJ6"/>
<evidence type="ECO:0000256" key="15">
    <source>
        <dbReference type="ARBA" id="ARBA00022963"/>
    </source>
</evidence>
<evidence type="ECO:0000256" key="11">
    <source>
        <dbReference type="ARBA" id="ARBA00022723"/>
    </source>
</evidence>
<keyword evidence="14" id="KW-0106">Calcium</keyword>
<keyword evidence="9" id="KW-1134">Transmembrane beta strand</keyword>
<evidence type="ECO:0000256" key="17">
    <source>
        <dbReference type="ARBA" id="ARBA00023136"/>
    </source>
</evidence>
<keyword evidence="12" id="KW-0732">Signal</keyword>
<name>A0A0F9JDJ6_9ZZZZ</name>
<reference evidence="20" key="1">
    <citation type="journal article" date="2015" name="Nature">
        <title>Complex archaea that bridge the gap between prokaryotes and eukaryotes.</title>
        <authorList>
            <person name="Spang A."/>
            <person name="Saw J.H."/>
            <person name="Jorgensen S.L."/>
            <person name="Zaremba-Niedzwiedzka K."/>
            <person name="Martijn J."/>
            <person name="Lind A.E."/>
            <person name="van Eijk R."/>
            <person name="Schleper C."/>
            <person name="Guy L."/>
            <person name="Ettema T.J."/>
        </authorList>
    </citation>
    <scope>NUCLEOTIDE SEQUENCE</scope>
</reference>
<dbReference type="InterPro" id="IPR003187">
    <property type="entry name" value="PLipase_A1"/>
</dbReference>
<evidence type="ECO:0000313" key="20">
    <source>
        <dbReference type="EMBL" id="KKL97112.1"/>
    </source>
</evidence>